<dbReference type="InterPro" id="IPR001093">
    <property type="entry name" value="IMP_DH_GMPRt"/>
</dbReference>
<protein>
    <submittedName>
        <fullName evidence="5">IMP dehydrogenase</fullName>
    </submittedName>
</protein>
<evidence type="ECO:0000256" key="1">
    <source>
        <dbReference type="ARBA" id="ARBA00005502"/>
    </source>
</evidence>
<dbReference type="Pfam" id="PF00478">
    <property type="entry name" value="IMPDH"/>
    <property type="match status" value="1"/>
</dbReference>
<dbReference type="AlphaFoldDB" id="A0A2S8SP21"/>
<dbReference type="NCBIfam" id="TIGR01304">
    <property type="entry name" value="IMP_DH_rel_2"/>
    <property type="match status" value="1"/>
</dbReference>
<dbReference type="SMART" id="SM01240">
    <property type="entry name" value="IMPDH"/>
    <property type="match status" value="1"/>
</dbReference>
<reference evidence="5 6" key="1">
    <citation type="journal article" date="2018" name="Syst. Appl. Microbiol.">
        <title>Abditibacterium utsteinense sp. nov., the first cultivated member of candidate phylum FBP, isolated from ice-free Antarctic soil samples.</title>
        <authorList>
            <person name="Tahon G."/>
            <person name="Tytgat B."/>
            <person name="Lebbe L."/>
            <person name="Carlier A."/>
            <person name="Willems A."/>
        </authorList>
    </citation>
    <scope>NUCLEOTIDE SEQUENCE [LARGE SCALE GENOMIC DNA]</scope>
    <source>
        <strain evidence="5 6">LMG 29911</strain>
    </source>
</reference>
<dbReference type="CDD" id="cd00381">
    <property type="entry name" value="IMPDH"/>
    <property type="match status" value="1"/>
</dbReference>
<keyword evidence="3" id="KW-0520">NAD</keyword>
<evidence type="ECO:0000259" key="4">
    <source>
        <dbReference type="Pfam" id="PF00478"/>
    </source>
</evidence>
<dbReference type="GO" id="GO:0003938">
    <property type="term" value="F:IMP dehydrogenase activity"/>
    <property type="evidence" value="ECO:0007669"/>
    <property type="project" value="InterPro"/>
</dbReference>
<dbReference type="InterPro" id="IPR005990">
    <property type="entry name" value="IMP_DH"/>
</dbReference>
<evidence type="ECO:0000313" key="5">
    <source>
        <dbReference type="EMBL" id="PQV62529.1"/>
    </source>
</evidence>
<accession>A0A2S8SP21</accession>
<dbReference type="Proteomes" id="UP000237684">
    <property type="component" value="Unassembled WGS sequence"/>
</dbReference>
<dbReference type="SUPFAM" id="SSF51412">
    <property type="entry name" value="Inosine monophosphate dehydrogenase (IMPDH)"/>
    <property type="match status" value="1"/>
</dbReference>
<dbReference type="PANTHER" id="PTHR11911">
    <property type="entry name" value="INOSINE-5-MONOPHOSPHATE DEHYDROGENASE RELATED"/>
    <property type="match status" value="1"/>
</dbReference>
<dbReference type="OrthoDB" id="9805398at2"/>
<organism evidence="5 6">
    <name type="scientific">Abditibacterium utsteinense</name>
    <dbReference type="NCBI Taxonomy" id="1960156"/>
    <lineage>
        <taxon>Bacteria</taxon>
        <taxon>Pseudomonadati</taxon>
        <taxon>Abditibacteriota</taxon>
        <taxon>Abditibacteriia</taxon>
        <taxon>Abditibacteriales</taxon>
        <taxon>Abditibacteriaceae</taxon>
        <taxon>Abditibacterium</taxon>
    </lineage>
</organism>
<dbReference type="PANTHER" id="PTHR11911:SF85">
    <property type="entry name" value="INOSINE-5'-MONOPHOSPHATE DEHYDROGENASE"/>
    <property type="match status" value="1"/>
</dbReference>
<dbReference type="InterPro" id="IPR005992">
    <property type="entry name" value="IMP_DH-rel2"/>
</dbReference>
<dbReference type="Gene3D" id="3.20.20.70">
    <property type="entry name" value="Aldolase class I"/>
    <property type="match status" value="1"/>
</dbReference>
<dbReference type="RefSeq" id="WP_106381314.1">
    <property type="nucleotide sequence ID" value="NZ_NIGF01000030.1"/>
</dbReference>
<dbReference type="InParanoid" id="A0A2S8SP21"/>
<keyword evidence="2" id="KW-0560">Oxidoreductase</keyword>
<keyword evidence="6" id="KW-1185">Reference proteome</keyword>
<feature type="domain" description="IMP dehydrogenase/GMP reductase" evidence="4">
    <location>
        <begin position="13"/>
        <end position="364"/>
    </location>
</feature>
<proteinExistence type="inferred from homology"/>
<gene>
    <name evidence="5" type="ORF">B1R32_13016</name>
</gene>
<dbReference type="InterPro" id="IPR013785">
    <property type="entry name" value="Aldolase_TIM"/>
</dbReference>
<dbReference type="GO" id="GO:0006183">
    <property type="term" value="P:GTP biosynthetic process"/>
    <property type="evidence" value="ECO:0007669"/>
    <property type="project" value="TreeGrafter"/>
</dbReference>
<sequence length="383" mass="39845">MTIGGKREARRAYGLDELALAPGIVNIDPDDIEIGLQIGDLNFPIPFLASAMDGAVDARVAIELSRLGGLGVMNGEGLQTRYEDPDAIIQEIISEPVESVVPLIQRMYRESVKPELIARRVEQIKAGGGKAVLSFTPVGSKNANAAIEAGADAIVIATTVTTLEFRSSKHTSIDLPKFCRESKVPVIVGNAVTYQGVLQLMEAGAACVLVGVGPGAACTTRRVLGLGVPQATAVADSAQARDDFFASSGKYIPIIADGGLRTGGDVCKAIACGADGVMMGQPIASSFEAPGHGHHWGMATSSANLPRGTRVRVGQKASLEQILFGPATKDDGTLNFVGALKLGMGTCGAANLKEMQNVEILIAPTIATEGKRDQFAQHVGQGS</sequence>
<evidence type="ECO:0000256" key="2">
    <source>
        <dbReference type="ARBA" id="ARBA00023002"/>
    </source>
</evidence>
<evidence type="ECO:0000313" key="6">
    <source>
        <dbReference type="Proteomes" id="UP000237684"/>
    </source>
</evidence>
<comment type="caution">
    <text evidence="5">The sequence shown here is derived from an EMBL/GenBank/DDBJ whole genome shotgun (WGS) entry which is preliminary data.</text>
</comment>
<evidence type="ECO:0000256" key="3">
    <source>
        <dbReference type="ARBA" id="ARBA00023027"/>
    </source>
</evidence>
<dbReference type="FunCoup" id="A0A2S8SP21">
    <property type="interactions" value="337"/>
</dbReference>
<name>A0A2S8SP21_9BACT</name>
<comment type="similarity">
    <text evidence="1">Belongs to the IMPDH/GMPR family.</text>
</comment>
<dbReference type="EMBL" id="NIGF01000030">
    <property type="protein sequence ID" value="PQV62529.1"/>
    <property type="molecule type" value="Genomic_DNA"/>
</dbReference>